<reference evidence="1" key="1">
    <citation type="submission" date="2019-08" db="EMBL/GenBank/DDBJ databases">
        <title>Genome sequence of Clostridiales bacterium MT110.</title>
        <authorList>
            <person name="Cao J."/>
        </authorList>
    </citation>
    <scope>NUCLEOTIDE SEQUENCE</scope>
    <source>
        <strain evidence="1">MT110</strain>
    </source>
</reference>
<dbReference type="EMBL" id="CP042469">
    <property type="protein sequence ID" value="QOX63317.1"/>
    <property type="molecule type" value="Genomic_DNA"/>
</dbReference>
<name>A0ACD1AA43_9FIRM</name>
<protein>
    <submittedName>
        <fullName evidence="1">Sodium:solute symporter family protein</fullName>
    </submittedName>
</protein>
<accession>A0ACD1AA43</accession>
<evidence type="ECO:0000313" key="1">
    <source>
        <dbReference type="EMBL" id="QOX63317.1"/>
    </source>
</evidence>
<dbReference type="Proteomes" id="UP000594014">
    <property type="component" value="Chromosome"/>
</dbReference>
<evidence type="ECO:0000313" key="2">
    <source>
        <dbReference type="Proteomes" id="UP000594014"/>
    </source>
</evidence>
<proteinExistence type="predicted"/>
<organism evidence="1 2">
    <name type="scientific">Anoxybacterium hadale</name>
    <dbReference type="NCBI Taxonomy" id="3408580"/>
    <lineage>
        <taxon>Bacteria</taxon>
        <taxon>Bacillati</taxon>
        <taxon>Bacillota</taxon>
        <taxon>Clostridia</taxon>
        <taxon>Peptostreptococcales</taxon>
        <taxon>Anaerovoracaceae</taxon>
        <taxon>Anoxybacterium</taxon>
    </lineage>
</organism>
<keyword evidence="2" id="KW-1185">Reference proteome</keyword>
<gene>
    <name evidence="1" type="ORF">FRZ06_08125</name>
</gene>
<sequence>MQASTPVLMIVFVFTFIPLIFAELARNKSVPTIEDFFLQSRKMPAVMLIFTVYSTWMSAFAFLGAGGYFYEMGPVYMTAIGWDALFGILFMVIGKRVWFYGKENGYITPTDFFQDIYEYKPLSFIVTAVMILFTIPYLQIQLSGGAYIIEVASDGMIPWRISGLIFYLIIIIYLWAGGLRAVALTDIFYGTCLFLSMIFIGFFLVNKAGGAEYVFQTITAINEKNVVLPGPKGDAGALLWISMFVTVPIGALMGPPMWIRFYSAENKRIFNMIPLFITIAAIQCVGTMLAGSAGILLIPDAYQSDAIIPIMLLKYGDEVLCALLFCGVAAAALSTANSQIHAVAAIYTIDVHKRYINKDISEKKLTSVGKWAVLIISAAAYILLLNNPVMIINTGTIGMSGTAQIFIPVAGALFWKRSNGKAAACGVLTGILVLAVTFANTSSSVSYCAVLALAANTLVFAGGSLAFPADQKTREKIVLYRDRYERDL</sequence>